<evidence type="ECO:0000313" key="11">
    <source>
        <dbReference type="EMBL" id="UOR13372.1"/>
    </source>
</evidence>
<comment type="catalytic activity">
    <reaction evidence="1 9">
        <text>N-(5-phospho-beta-D-ribosyl)anthranilate = 1-(2-carboxyphenylamino)-1-deoxy-D-ribulose 5-phosphate</text>
        <dbReference type="Rhea" id="RHEA:21540"/>
        <dbReference type="ChEBI" id="CHEBI:18277"/>
        <dbReference type="ChEBI" id="CHEBI:58613"/>
        <dbReference type="EC" id="5.3.1.24"/>
    </reaction>
</comment>
<dbReference type="SUPFAM" id="SSF51366">
    <property type="entry name" value="Ribulose-phoshate binding barrel"/>
    <property type="match status" value="1"/>
</dbReference>
<keyword evidence="6 9" id="KW-0822">Tryptophan biosynthesis</keyword>
<feature type="domain" description="N-(5'phosphoribosyl) anthranilate isomerase (PRAI)" evidence="10">
    <location>
        <begin position="7"/>
        <end position="208"/>
    </location>
</feature>
<dbReference type="EC" id="5.3.1.24" evidence="3 9"/>
<dbReference type="InterPro" id="IPR013785">
    <property type="entry name" value="Aldolase_TIM"/>
</dbReference>
<evidence type="ECO:0000256" key="1">
    <source>
        <dbReference type="ARBA" id="ARBA00001164"/>
    </source>
</evidence>
<evidence type="ECO:0000256" key="8">
    <source>
        <dbReference type="ARBA" id="ARBA00023235"/>
    </source>
</evidence>
<dbReference type="CDD" id="cd00405">
    <property type="entry name" value="PRAI"/>
    <property type="match status" value="1"/>
</dbReference>
<proteinExistence type="inferred from homology"/>
<evidence type="ECO:0000256" key="6">
    <source>
        <dbReference type="ARBA" id="ARBA00022822"/>
    </source>
</evidence>
<dbReference type="HAMAP" id="MF_00135">
    <property type="entry name" value="PRAI"/>
    <property type="match status" value="1"/>
</dbReference>
<dbReference type="InterPro" id="IPR044643">
    <property type="entry name" value="TrpF_fam"/>
</dbReference>
<dbReference type="PANTHER" id="PTHR42894">
    <property type="entry name" value="N-(5'-PHOSPHORIBOSYL)ANTHRANILATE ISOMERASE"/>
    <property type="match status" value="1"/>
</dbReference>
<dbReference type="Proteomes" id="UP000830326">
    <property type="component" value="Chromosome"/>
</dbReference>
<protein>
    <recommendedName>
        <fullName evidence="4 9">N-(5'-phosphoribosyl)anthranilate isomerase</fullName>
        <shortName evidence="9">PRAI</shortName>
        <ecNumber evidence="3 9">5.3.1.24</ecNumber>
    </recommendedName>
</protein>
<sequence length="220" mass="24352">MYEPLVKFCGNRSLSDVEKTASSSATHLGFIFVNKTKRYVRPEQVGRWISRVRPKQKLVGVFVDPSIDQLDEVLAFAPLDVIQLHGNETVSEVLKIKESFGLPVWKVIHHQANGGEQMDLFQGVADGYVIDSKVDGAYGGTGIQFDWDAIQSYKEMASDQNVSCFIAGGIKPENIDQLMTHEPEGIDVSSGIETNEQKDINKIQAVMKEVGHHVASFSGR</sequence>
<accession>A0ABY4HES6</accession>
<comment type="similarity">
    <text evidence="9">Belongs to the TrpF family.</text>
</comment>
<evidence type="ECO:0000256" key="4">
    <source>
        <dbReference type="ARBA" id="ARBA00022272"/>
    </source>
</evidence>
<evidence type="ECO:0000256" key="7">
    <source>
        <dbReference type="ARBA" id="ARBA00023141"/>
    </source>
</evidence>
<evidence type="ECO:0000259" key="10">
    <source>
        <dbReference type="Pfam" id="PF00697"/>
    </source>
</evidence>
<dbReference type="GO" id="GO:0004640">
    <property type="term" value="F:phosphoribosylanthranilate isomerase activity"/>
    <property type="evidence" value="ECO:0007669"/>
    <property type="project" value="UniProtKB-EC"/>
</dbReference>
<dbReference type="RefSeq" id="WP_245034995.1">
    <property type="nucleotide sequence ID" value="NZ_CP095075.1"/>
</dbReference>
<keyword evidence="8 9" id="KW-0413">Isomerase</keyword>
<dbReference type="EMBL" id="CP095075">
    <property type="protein sequence ID" value="UOR13372.1"/>
    <property type="molecule type" value="Genomic_DNA"/>
</dbReference>
<comment type="pathway">
    <text evidence="2 9">Amino-acid biosynthesis; L-tryptophan biosynthesis; L-tryptophan from chorismate: step 3/5.</text>
</comment>
<keyword evidence="7 9" id="KW-0057">Aromatic amino acid biosynthesis</keyword>
<evidence type="ECO:0000313" key="12">
    <source>
        <dbReference type="Proteomes" id="UP000830326"/>
    </source>
</evidence>
<keyword evidence="5 9" id="KW-0028">Amino-acid biosynthesis</keyword>
<gene>
    <name evidence="9" type="primary">trpF</name>
    <name evidence="11" type="ORF">MUO15_07915</name>
</gene>
<dbReference type="NCBIfam" id="NF002301">
    <property type="entry name" value="PRK01222.2-1"/>
    <property type="match status" value="1"/>
</dbReference>
<dbReference type="Gene3D" id="3.20.20.70">
    <property type="entry name" value="Aldolase class I"/>
    <property type="match status" value="1"/>
</dbReference>
<evidence type="ECO:0000256" key="5">
    <source>
        <dbReference type="ARBA" id="ARBA00022605"/>
    </source>
</evidence>
<dbReference type="InterPro" id="IPR011060">
    <property type="entry name" value="RibuloseP-bd_barrel"/>
</dbReference>
<dbReference type="PANTHER" id="PTHR42894:SF1">
    <property type="entry name" value="N-(5'-PHOSPHORIBOSYL)ANTHRANILATE ISOMERASE"/>
    <property type="match status" value="1"/>
</dbReference>
<keyword evidence="12" id="KW-1185">Reference proteome</keyword>
<dbReference type="Pfam" id="PF00697">
    <property type="entry name" value="PRAI"/>
    <property type="match status" value="1"/>
</dbReference>
<dbReference type="InterPro" id="IPR001240">
    <property type="entry name" value="PRAI_dom"/>
</dbReference>
<organism evidence="11 12">
    <name type="scientific">Halobacillus amylolyticus</name>
    <dbReference type="NCBI Taxonomy" id="2932259"/>
    <lineage>
        <taxon>Bacteria</taxon>
        <taxon>Bacillati</taxon>
        <taxon>Bacillota</taxon>
        <taxon>Bacilli</taxon>
        <taxon>Bacillales</taxon>
        <taxon>Bacillaceae</taxon>
        <taxon>Halobacillus</taxon>
    </lineage>
</organism>
<evidence type="ECO:0000256" key="2">
    <source>
        <dbReference type="ARBA" id="ARBA00004664"/>
    </source>
</evidence>
<name>A0ABY4HES6_9BACI</name>
<evidence type="ECO:0000256" key="9">
    <source>
        <dbReference type="HAMAP-Rule" id="MF_00135"/>
    </source>
</evidence>
<reference evidence="11" key="1">
    <citation type="submission" date="2022-04" db="EMBL/GenBank/DDBJ databases">
        <title>Halobacillus sp. isolated from saltern.</title>
        <authorList>
            <person name="Won M."/>
            <person name="Lee C.-M."/>
            <person name="Woen H.-Y."/>
            <person name="Kwon S.-W."/>
        </authorList>
    </citation>
    <scope>NUCLEOTIDE SEQUENCE</scope>
    <source>
        <strain evidence="11">SSHM10-5</strain>
    </source>
</reference>
<evidence type="ECO:0000256" key="3">
    <source>
        <dbReference type="ARBA" id="ARBA00012572"/>
    </source>
</evidence>